<gene>
    <name evidence="1" type="ORF">R4198_23835</name>
</gene>
<name>A0ABU4F3G6_WILMA</name>
<proteinExistence type="predicted"/>
<reference evidence="1 2" key="1">
    <citation type="submission" date="2023-10" db="EMBL/GenBank/DDBJ databases">
        <title>Development of a sustainable strategy for remediation of hydrocarbon-contaminated territories based on the waste exchange concept.</title>
        <authorList>
            <person name="Krivoruchko A."/>
        </authorList>
    </citation>
    <scope>NUCLEOTIDE SEQUENCE [LARGE SCALE GENOMIC DNA]</scope>
    <source>
        <strain evidence="1 2">IEGM 1236</strain>
    </source>
</reference>
<protein>
    <submittedName>
        <fullName evidence="1">Uncharacterized protein</fullName>
    </submittedName>
</protein>
<dbReference type="EMBL" id="JAWLUM010000005">
    <property type="protein sequence ID" value="MDV7136736.1"/>
    <property type="molecule type" value="Genomic_DNA"/>
</dbReference>
<organism evidence="1 2">
    <name type="scientific">Williamsia marianensis</name>
    <dbReference type="NCBI Taxonomy" id="85044"/>
    <lineage>
        <taxon>Bacteria</taxon>
        <taxon>Bacillati</taxon>
        <taxon>Actinomycetota</taxon>
        <taxon>Actinomycetes</taxon>
        <taxon>Mycobacteriales</taxon>
        <taxon>Nocardiaceae</taxon>
        <taxon>Williamsia</taxon>
    </lineage>
</organism>
<keyword evidence="2" id="KW-1185">Reference proteome</keyword>
<accession>A0ABU4F3G6</accession>
<sequence>MTKNHGRKKAARALKNANPALTYPAARRLVHGQPRATSQPIYDPSDFDSIDRVLKATMIGSEDDLIGQKLTNIADGNGFYVDLDDELAEITIDHVVEFRDWTANHDVHEVYEGGGQVGECQIEAVLEYSATISREDYAAASTPVPWSMSDPNWSPTHILVTGNLAAELIYHFEYGGSGSVEHFVFHGLSFIDSV</sequence>
<comment type="caution">
    <text evidence="1">The sequence shown here is derived from an EMBL/GenBank/DDBJ whole genome shotgun (WGS) entry which is preliminary data.</text>
</comment>
<evidence type="ECO:0000313" key="1">
    <source>
        <dbReference type="EMBL" id="MDV7136736.1"/>
    </source>
</evidence>
<dbReference type="Proteomes" id="UP001185792">
    <property type="component" value="Unassembled WGS sequence"/>
</dbReference>
<evidence type="ECO:0000313" key="2">
    <source>
        <dbReference type="Proteomes" id="UP001185792"/>
    </source>
</evidence>
<dbReference type="RefSeq" id="WP_317714711.1">
    <property type="nucleotide sequence ID" value="NZ_JAWLUM010000005.1"/>
</dbReference>